<name>A0ABT8LC49_9BACT</name>
<dbReference type="EMBL" id="JAUJEB010000006">
    <property type="protein sequence ID" value="MDN5215332.1"/>
    <property type="molecule type" value="Genomic_DNA"/>
</dbReference>
<dbReference type="RefSeq" id="WP_346760667.1">
    <property type="nucleotide sequence ID" value="NZ_JAUJEB010000006.1"/>
</dbReference>
<dbReference type="Proteomes" id="UP001172083">
    <property type="component" value="Unassembled WGS sequence"/>
</dbReference>
<gene>
    <name evidence="1" type="ORF">QQ020_24850</name>
</gene>
<organism evidence="1 2">
    <name type="scientific">Agaribacillus aureus</name>
    <dbReference type="NCBI Taxonomy" id="3051825"/>
    <lineage>
        <taxon>Bacteria</taxon>
        <taxon>Pseudomonadati</taxon>
        <taxon>Bacteroidota</taxon>
        <taxon>Cytophagia</taxon>
        <taxon>Cytophagales</taxon>
        <taxon>Splendidivirgaceae</taxon>
        <taxon>Agaribacillus</taxon>
    </lineage>
</organism>
<sequence>MQNKRIIALIIIMLALFSFHNSQKRLFTLVRSKVESYQLRKHYNWLTRQKNQKNYRSHSIAPEMKDQQLAIIRFKLE</sequence>
<evidence type="ECO:0000313" key="2">
    <source>
        <dbReference type="Proteomes" id="UP001172083"/>
    </source>
</evidence>
<protein>
    <submittedName>
        <fullName evidence="1">Uncharacterized protein</fullName>
    </submittedName>
</protein>
<reference evidence="1" key="1">
    <citation type="submission" date="2023-06" db="EMBL/GenBank/DDBJ databases">
        <title>Genomic of Agaribacillus aureum.</title>
        <authorList>
            <person name="Wang G."/>
        </authorList>
    </citation>
    <scope>NUCLEOTIDE SEQUENCE</scope>
    <source>
        <strain evidence="1">BMA12</strain>
    </source>
</reference>
<keyword evidence="2" id="KW-1185">Reference proteome</keyword>
<proteinExistence type="predicted"/>
<comment type="caution">
    <text evidence="1">The sequence shown here is derived from an EMBL/GenBank/DDBJ whole genome shotgun (WGS) entry which is preliminary data.</text>
</comment>
<evidence type="ECO:0000313" key="1">
    <source>
        <dbReference type="EMBL" id="MDN5215332.1"/>
    </source>
</evidence>
<accession>A0ABT8LC49</accession>